<dbReference type="RefSeq" id="XP_030048092.1">
    <property type="nucleotide sequence ID" value="XM_030192232.1"/>
</dbReference>
<feature type="transmembrane region" description="Helical" evidence="15">
    <location>
        <begin position="586"/>
        <end position="607"/>
    </location>
</feature>
<evidence type="ECO:0000256" key="6">
    <source>
        <dbReference type="ARBA" id="ARBA00022729"/>
    </source>
</evidence>
<keyword evidence="9 15" id="KW-1133">Transmembrane helix</keyword>
<evidence type="ECO:0000256" key="2">
    <source>
        <dbReference type="ARBA" id="ARBA00009634"/>
    </source>
</evidence>
<evidence type="ECO:0000256" key="1">
    <source>
        <dbReference type="ARBA" id="ARBA00004479"/>
    </source>
</evidence>
<keyword evidence="7" id="KW-0677">Repeat</keyword>
<evidence type="ECO:0000256" key="5">
    <source>
        <dbReference type="ARBA" id="ARBA00022692"/>
    </source>
</evidence>
<dbReference type="GO" id="GO:0002224">
    <property type="term" value="P:toll-like receptor signaling pathway"/>
    <property type="evidence" value="ECO:0007669"/>
    <property type="project" value="TreeGrafter"/>
</dbReference>
<dbReference type="CTD" id="7097"/>
<dbReference type="GO" id="GO:0006954">
    <property type="term" value="P:inflammatory response"/>
    <property type="evidence" value="ECO:0007669"/>
    <property type="project" value="UniProtKB-KW"/>
</dbReference>
<protein>
    <recommendedName>
        <fullName evidence="15">Toll-like receptor</fullName>
    </recommendedName>
</protein>
<dbReference type="Proteomes" id="UP000515156">
    <property type="component" value="Chromosome 2"/>
</dbReference>
<dbReference type="GO" id="GO:0038023">
    <property type="term" value="F:signaling receptor activity"/>
    <property type="evidence" value="ECO:0007669"/>
    <property type="project" value="TreeGrafter"/>
</dbReference>
<keyword evidence="5 15" id="KW-0812">Transmembrane</keyword>
<feature type="transmembrane region" description="Helical" evidence="15">
    <location>
        <begin position="1718"/>
        <end position="1739"/>
    </location>
</feature>
<dbReference type="SMART" id="SM00082">
    <property type="entry name" value="LRRCT"/>
    <property type="match status" value="2"/>
</dbReference>
<keyword evidence="12 15" id="KW-0675">Receptor</keyword>
<keyword evidence="17" id="KW-1185">Reference proteome</keyword>
<dbReference type="GeneID" id="115462221"/>
<evidence type="ECO:0000256" key="8">
    <source>
        <dbReference type="ARBA" id="ARBA00022859"/>
    </source>
</evidence>
<evidence type="ECO:0000256" key="14">
    <source>
        <dbReference type="ARBA" id="ARBA00023198"/>
    </source>
</evidence>
<dbReference type="FunFam" id="3.40.50.10140:FF:000001">
    <property type="entry name" value="Toll-like receptor 2"/>
    <property type="match status" value="2"/>
</dbReference>
<dbReference type="Pfam" id="PF00078">
    <property type="entry name" value="RVT_1"/>
    <property type="match status" value="1"/>
</dbReference>
<comment type="subcellular location">
    <subcellularLocation>
        <location evidence="1 15">Membrane</location>
        <topology evidence="1 15">Single-pass type I membrane protein</topology>
    </subcellularLocation>
</comment>
<dbReference type="KEGG" id="muo:115462221"/>
<dbReference type="GO" id="GO:0042497">
    <property type="term" value="F:triacyl lipopeptide binding"/>
    <property type="evidence" value="ECO:0007669"/>
    <property type="project" value="TreeGrafter"/>
</dbReference>
<dbReference type="InterPro" id="IPR001611">
    <property type="entry name" value="Leu-rich_rpt"/>
</dbReference>
<dbReference type="SMART" id="SM00365">
    <property type="entry name" value="LRR_SD22"/>
    <property type="match status" value="8"/>
</dbReference>
<sequence length="1916" mass="218825">MMWMMNAVVTVHVLTEKVMEPVCQKCDTKGFCDCSSIDLKSIPSSLPRDIKSLNLSNNHIKHIRESDLRTYVKLDTLLLQFNEIQMIHNDSFEFLVNLEYLDLSNNNLTHFSSAWFRNLSSLKYLNILGNFYKTLGENSLFSSLSNLQYIKLGNPNFFSLEKKVFEGIAVLEELEIEGFGLKIYQEGSFRSIQMINHLILKINNINLVSKIFTDILSSVTWLEFRNMALQTSEDTLELRDLSLSIVEKFTLKNCNITDESSAKLVEIFNNCTLLLELELVDSTLLGTGQLYSIPAQMPGSVTTVVIKNLEIPEYFRFSALENVDVLLSKVRSVTCIESKVFLIFCSLSSNFKSLEYLDLRGNLLSNVALSHAACYNVKDDAWPSLQTLNLSKNSLASLSVIGEVLSDKTHLVNLDVSQNVLKDKMPNSCRWPSNLRHLNLSACMITTITTCVPNTLEVLDVSNNMLTEFVIKLPRLKELYISRNKLKIFPSADCLPYLITLRISKNKLSEFSKEDLESFNDLKTVDGADNGYTCSCSFLAFIQHNKEISGMLLGWPEHYICDSPSSVREVQVQDAKLSLFVCHRTLLLSVICIAMFLIIVITVILCYKLHGIWYIQMTWAWLKAKRKPNQNLVKETCYDAFVSYSERDSEWVENLMTQELEHATPPIKLCLHKRDFVPGKWIVDNIIDSIEKSRKTLFVLSEHFVQSEWCKYELEFSHFRLFDDSNDSAILILLEPIEKETIPKRFCKLRKLMNTKTYMEWPLEEDQQLVFWTNLKATLQSEELYNKGSFSEKSCESFFEGLRLPTLTAAQVAGLNGPIRGQEVQKVIKQLKLAKAPGPDGLMTGFYKILQNEIVPSFVAMCAEVYDSQNMGTTLNHVYITVLPKSGKDAELVGSYYPISLLNQDIKIMAAVLAARLSEVVQHLVHSDQVGFVKGRFASANVLKVSHILLEGSKEAGDKILASLDAEKAFDKVVWEYLFWVLRKDYVLSLERKNGDHVVFGRLDSVFLQLPPALNKLSQWHQLIRDNRKATYLQQLTNTWSKDIGDTVSEEEMGKVFGELSRVTPNVALQDIQFRRCSQGGSTSSSFLPSAGLCFTAKRALLLMPSSSTLPAICGGLKKLAWVVRSTMANLIQIMWVMNVVVTAHVLRENAKEPGNQKCDTEGFCDYSSMDLKSIPSALPREMKGLNLANNHIKDVRETDLRTFVKLETLLLQFNEIETIHRDSLVFLVNLEHLDLSNNKLTNLSSAWFRNLSSLKYLNILGNFYKTLGESSLFSSLSKLQYLKLGNPNFFSLKKKDFEGIAALEEFELEGRGLKEYEEGSFRSFLALNHFILKINNTNLVVKILTDIPRSVSWIEFRDMNLSTSGDIYNLTGLQFSLVQKITMKNCFFTDESTSKLIGILTYCNFLSEFELEDCELLGTGQWPLPPSRSDSLRTLVIKHLEIPEFFMFSNLHNAEGLARNIVSVTCTDTKVYLMPCPLSKSFQSLEYLDLSGNLLSNIPLEYVTCYNEGGGAWPLLKTLNLSRNSLTSLGDVGKVLSDHRHLINLDVSQNILDTETPKSCRWPRNLKYLNISSCMMKTITTCIPGSLEVLDVSNNKLTEFTIILTQLKELYISRNKLMTLPSAARLPDLLTLRISKNKITEFSEEDLESFRNLTTVDARDNSYICSCPFLAFIQHNEETSKMLLGWPEHYICDSPSSVREVQVQDARLALFVCHRTLLLSLICIAMLLVTVITVILCYKLHGIWYIKMTWAWLKAKRKPNQNLIKETCYDAFVSYSERDSEWVENLMTQELEHATPPIKLCLHKRDFVPGKWIVDNIIDSIEKSRKTLFVLSEHFVQSEWCKYELEFSHFRLFDDSNDSAILILLEPIEKETIPKRFCKLRKLMNTKTYMEWPLEEDQQQIFWFNLKAALQSEEF</sequence>
<evidence type="ECO:0000259" key="16">
    <source>
        <dbReference type="PROSITE" id="PS50104"/>
    </source>
</evidence>
<dbReference type="PANTHER" id="PTHR24365:SF17">
    <property type="entry name" value="TOLL-LIKE RECEPTOR 2"/>
    <property type="match status" value="1"/>
</dbReference>
<dbReference type="SUPFAM" id="SSF52200">
    <property type="entry name" value="Toll/Interleukin receptor TIR domain"/>
    <property type="match status" value="2"/>
</dbReference>
<gene>
    <name evidence="18" type="primary">TLR2</name>
</gene>
<dbReference type="Gene3D" id="3.40.50.10140">
    <property type="entry name" value="Toll/interleukin-1 receptor homology (TIR) domain"/>
    <property type="match status" value="2"/>
</dbReference>
<evidence type="ECO:0000256" key="4">
    <source>
        <dbReference type="ARBA" id="ARBA00022614"/>
    </source>
</evidence>
<keyword evidence="8 15" id="KW-0391">Immunity</keyword>
<comment type="similarity">
    <text evidence="2 15">Belongs to the Toll-like receptor family.</text>
</comment>
<dbReference type="GO" id="GO:0005886">
    <property type="term" value="C:plasma membrane"/>
    <property type="evidence" value="ECO:0007669"/>
    <property type="project" value="TreeGrafter"/>
</dbReference>
<dbReference type="Gene3D" id="3.80.10.10">
    <property type="entry name" value="Ribonuclease Inhibitor"/>
    <property type="match status" value="2"/>
</dbReference>
<keyword evidence="11 15" id="KW-0472">Membrane</keyword>
<dbReference type="InterPro" id="IPR000157">
    <property type="entry name" value="TIR_dom"/>
</dbReference>
<dbReference type="SMART" id="SM00364">
    <property type="entry name" value="LRR_BAC"/>
    <property type="match status" value="14"/>
</dbReference>
<evidence type="ECO:0000256" key="15">
    <source>
        <dbReference type="RuleBase" id="RU363040"/>
    </source>
</evidence>
<dbReference type="PROSITE" id="PS51450">
    <property type="entry name" value="LRR"/>
    <property type="match status" value="7"/>
</dbReference>
<reference evidence="18" key="1">
    <citation type="submission" date="2025-08" db="UniProtKB">
        <authorList>
            <consortium name="RefSeq"/>
        </authorList>
    </citation>
    <scope>IDENTIFICATION</scope>
</reference>
<dbReference type="PROSITE" id="PS50104">
    <property type="entry name" value="TIR"/>
    <property type="match status" value="2"/>
</dbReference>
<dbReference type="SUPFAM" id="SSF52058">
    <property type="entry name" value="L domain-like"/>
    <property type="match status" value="4"/>
</dbReference>
<dbReference type="GO" id="GO:0043235">
    <property type="term" value="C:receptor complex"/>
    <property type="evidence" value="ECO:0007669"/>
    <property type="project" value="TreeGrafter"/>
</dbReference>
<evidence type="ECO:0000313" key="18">
    <source>
        <dbReference type="RefSeq" id="XP_030048092.1"/>
    </source>
</evidence>
<evidence type="ECO:0000256" key="9">
    <source>
        <dbReference type="ARBA" id="ARBA00022989"/>
    </source>
</evidence>
<dbReference type="InParanoid" id="A0A6P7WXX1"/>
<dbReference type="Pfam" id="PF01463">
    <property type="entry name" value="LRRCT"/>
    <property type="match status" value="2"/>
</dbReference>
<dbReference type="OrthoDB" id="1081807at2759"/>
<dbReference type="InterPro" id="IPR000483">
    <property type="entry name" value="Cys-rich_flank_reg_C"/>
</dbReference>
<dbReference type="FunFam" id="3.80.10.10:FF:000046">
    <property type="entry name" value="Toll-like receptor 2"/>
    <property type="match status" value="2"/>
</dbReference>
<keyword evidence="6" id="KW-0732">Signal</keyword>
<organism evidence="17 18">
    <name type="scientific">Microcaecilia unicolor</name>
    <dbReference type="NCBI Taxonomy" id="1415580"/>
    <lineage>
        <taxon>Eukaryota</taxon>
        <taxon>Metazoa</taxon>
        <taxon>Chordata</taxon>
        <taxon>Craniata</taxon>
        <taxon>Vertebrata</taxon>
        <taxon>Euteleostomi</taxon>
        <taxon>Amphibia</taxon>
        <taxon>Gymnophiona</taxon>
        <taxon>Siphonopidae</taxon>
        <taxon>Microcaecilia</taxon>
    </lineage>
</organism>
<evidence type="ECO:0000256" key="12">
    <source>
        <dbReference type="ARBA" id="ARBA00023170"/>
    </source>
</evidence>
<feature type="domain" description="TIR" evidence="16">
    <location>
        <begin position="1768"/>
        <end position="1911"/>
    </location>
</feature>
<comment type="caution">
    <text evidence="15">Lacks conserved residue(s) required for the propagation of feature annotation.</text>
</comment>
<dbReference type="InterPro" id="IPR032675">
    <property type="entry name" value="LRR_dom_sf"/>
</dbReference>
<feature type="domain" description="TIR" evidence="16">
    <location>
        <begin position="636"/>
        <end position="779"/>
    </location>
</feature>
<dbReference type="InterPro" id="IPR003591">
    <property type="entry name" value="Leu-rich_rpt_typical-subtyp"/>
</dbReference>
<evidence type="ECO:0000256" key="11">
    <source>
        <dbReference type="ARBA" id="ARBA00023136"/>
    </source>
</evidence>
<keyword evidence="3 15" id="KW-0399">Innate immunity</keyword>
<dbReference type="PRINTS" id="PR01537">
    <property type="entry name" value="INTRLKN1R1F"/>
</dbReference>
<keyword evidence="13" id="KW-0325">Glycoprotein</keyword>
<accession>A0A6P7WXX1</accession>
<dbReference type="SMART" id="SM00255">
    <property type="entry name" value="TIR"/>
    <property type="match status" value="2"/>
</dbReference>
<evidence type="ECO:0000256" key="3">
    <source>
        <dbReference type="ARBA" id="ARBA00022588"/>
    </source>
</evidence>
<keyword evidence="4" id="KW-0433">Leucine-rich repeat</keyword>
<keyword evidence="10" id="KW-0520">NAD</keyword>
<keyword evidence="14 15" id="KW-0395">Inflammatory response</keyword>
<dbReference type="Pfam" id="PF01582">
    <property type="entry name" value="TIR"/>
    <property type="match status" value="2"/>
</dbReference>
<evidence type="ECO:0000256" key="13">
    <source>
        <dbReference type="ARBA" id="ARBA00023180"/>
    </source>
</evidence>
<dbReference type="InterPro" id="IPR000477">
    <property type="entry name" value="RT_dom"/>
</dbReference>
<dbReference type="InterPro" id="IPR035897">
    <property type="entry name" value="Toll_tir_struct_dom_sf"/>
</dbReference>
<dbReference type="SMART" id="SM00369">
    <property type="entry name" value="LRR_TYP"/>
    <property type="match status" value="14"/>
</dbReference>
<name>A0A6P7WXX1_9AMPH</name>
<proteinExistence type="inferred from homology"/>
<evidence type="ECO:0000256" key="7">
    <source>
        <dbReference type="ARBA" id="ARBA00022737"/>
    </source>
</evidence>
<dbReference type="GO" id="GO:0045087">
    <property type="term" value="P:innate immune response"/>
    <property type="evidence" value="ECO:0007669"/>
    <property type="project" value="UniProtKB-KW"/>
</dbReference>
<evidence type="ECO:0000313" key="17">
    <source>
        <dbReference type="Proteomes" id="UP000515156"/>
    </source>
</evidence>
<dbReference type="PANTHER" id="PTHR24365">
    <property type="entry name" value="TOLL-LIKE RECEPTOR"/>
    <property type="match status" value="1"/>
</dbReference>
<dbReference type="Pfam" id="PF13855">
    <property type="entry name" value="LRR_8"/>
    <property type="match status" value="2"/>
</dbReference>
<evidence type="ECO:0000256" key="10">
    <source>
        <dbReference type="ARBA" id="ARBA00023027"/>
    </source>
</evidence>